<dbReference type="AlphaFoldDB" id="A0A5J5EYM0"/>
<sequence>MYPASQVPSAVPQMQFTARRVKGERYSAVKTLRKQDPYINFELPPRRIDGDTSGKSAPRTITFNGARHMHDSAPFELWDPCENDFRYPTEKELSWIMNTYHAIAVDIAFPVLVVETHTPPDPVPLTVGCVLTHFLKPGTDIPPRPMWANAVHLSNPRLRDPAVESGTLLGAYANPSVKEMMAIVDALKTLCNFKAVNFIRPHIVVELKEDRQYEKRSLPGIVAGRPTLYHQSERDYWQTRDTPYGKERAIQPDPEKQIQDDTSYLDHDDGRLCPGVRVSSGPLTNSGNRAAVSMSSTSGVVLRHGSLERLTLADHGFPTTTEVYRPDTDGVIIGEITHRLPALDIALAKLWNPFRYTNTRYFEAPVPIRLLRHSEFGSEWCELDGMTTGVVFLLRQYDRICERTDDDPLNEVDGTRRIVWQPQFVFECVGPTTGKGIIDGICGAPIVTEAGGVAGFFHQAERPMVFVRCLGYNN</sequence>
<accession>A0A5J5EYM0</accession>
<proteinExistence type="predicted"/>
<protein>
    <submittedName>
        <fullName evidence="1">Uncharacterized protein</fullName>
    </submittedName>
</protein>
<organism evidence="1 2">
    <name type="scientific">Sphaerosporella brunnea</name>
    <dbReference type="NCBI Taxonomy" id="1250544"/>
    <lineage>
        <taxon>Eukaryota</taxon>
        <taxon>Fungi</taxon>
        <taxon>Dikarya</taxon>
        <taxon>Ascomycota</taxon>
        <taxon>Pezizomycotina</taxon>
        <taxon>Pezizomycetes</taxon>
        <taxon>Pezizales</taxon>
        <taxon>Pyronemataceae</taxon>
        <taxon>Sphaerosporella</taxon>
    </lineage>
</organism>
<dbReference type="OrthoDB" id="5361958at2759"/>
<dbReference type="EMBL" id="VXIS01000078">
    <property type="protein sequence ID" value="KAA8907553.1"/>
    <property type="molecule type" value="Genomic_DNA"/>
</dbReference>
<evidence type="ECO:0000313" key="1">
    <source>
        <dbReference type="EMBL" id="KAA8907553.1"/>
    </source>
</evidence>
<dbReference type="InParanoid" id="A0A5J5EYM0"/>
<dbReference type="Proteomes" id="UP000326924">
    <property type="component" value="Unassembled WGS sequence"/>
</dbReference>
<keyword evidence="2" id="KW-1185">Reference proteome</keyword>
<comment type="caution">
    <text evidence="1">The sequence shown here is derived from an EMBL/GenBank/DDBJ whole genome shotgun (WGS) entry which is preliminary data.</text>
</comment>
<evidence type="ECO:0000313" key="2">
    <source>
        <dbReference type="Proteomes" id="UP000326924"/>
    </source>
</evidence>
<gene>
    <name evidence="1" type="ORF">FN846DRAFT_1021239</name>
</gene>
<reference evidence="1 2" key="1">
    <citation type="submission" date="2019-09" db="EMBL/GenBank/DDBJ databases">
        <title>Draft genome of the ectomycorrhizal ascomycete Sphaerosporella brunnea.</title>
        <authorList>
            <consortium name="DOE Joint Genome Institute"/>
            <person name="Benucci G.M."/>
            <person name="Marozzi G."/>
            <person name="Antonielli L."/>
            <person name="Sanchez S."/>
            <person name="Marco P."/>
            <person name="Wang X."/>
            <person name="Falini L.B."/>
            <person name="Barry K."/>
            <person name="Haridas S."/>
            <person name="Lipzen A."/>
            <person name="Labutti K."/>
            <person name="Grigoriev I.V."/>
            <person name="Murat C."/>
            <person name="Martin F."/>
            <person name="Albertini E."/>
            <person name="Donnini D."/>
            <person name="Bonito G."/>
        </authorList>
    </citation>
    <scope>NUCLEOTIDE SEQUENCE [LARGE SCALE GENOMIC DNA]</scope>
    <source>
        <strain evidence="1 2">Sb_GMNB300</strain>
    </source>
</reference>
<name>A0A5J5EYM0_9PEZI</name>